<dbReference type="EMBL" id="SJOP01000018">
    <property type="protein sequence ID" value="TCC01416.1"/>
    <property type="molecule type" value="Genomic_DNA"/>
</dbReference>
<reference evidence="3 4" key="1">
    <citation type="submission" date="2019-02" db="EMBL/GenBank/DDBJ databases">
        <title>The draft genome of Kosakonia quasisacchari strain WCHKQ120001.</title>
        <authorList>
            <person name="Wang C."/>
            <person name="Feng Y."/>
            <person name="Zong Z."/>
        </authorList>
    </citation>
    <scope>NUCLEOTIDE SEQUENCE [LARGE SCALE GENOMIC DNA]</scope>
    <source>
        <strain evidence="3 4">WCHKQ120001</strain>
    </source>
</reference>
<proteinExistence type="predicted"/>
<feature type="chain" id="PRO_5020582064" evidence="2">
    <location>
        <begin position="18"/>
        <end position="137"/>
    </location>
</feature>
<keyword evidence="2" id="KW-0732">Signal</keyword>
<dbReference type="NCBIfam" id="NF007675">
    <property type="entry name" value="PRK10350.1"/>
    <property type="match status" value="1"/>
</dbReference>
<comment type="caution">
    <text evidence="3">The sequence shown here is derived from an EMBL/GenBank/DDBJ whole genome shotgun (WGS) entry which is preliminary data.</text>
</comment>
<dbReference type="Pfam" id="PF10956">
    <property type="entry name" value="DUF2756"/>
    <property type="match status" value="1"/>
</dbReference>
<evidence type="ECO:0000313" key="3">
    <source>
        <dbReference type="EMBL" id="TCC01416.1"/>
    </source>
</evidence>
<evidence type="ECO:0000256" key="2">
    <source>
        <dbReference type="SAM" id="SignalP"/>
    </source>
</evidence>
<dbReference type="Proteomes" id="UP000291793">
    <property type="component" value="Unassembled WGS sequence"/>
</dbReference>
<feature type="region of interest" description="Disordered" evidence="1">
    <location>
        <begin position="65"/>
        <end position="137"/>
    </location>
</feature>
<sequence>MKRLLILAALLPFSAFAQPLNTTNDPHQPGYVIPSQQRMQTQMLNQQQQHQGMLKQQMQTQTQLQQQQLQTQMNNNSQRVRQAQPGELDPGRQQLLPNNSAGMLSGGTNSSGVTQQHMLPQTQNGDMLQSTSPSTTP</sequence>
<feature type="compositionally biased region" description="Low complexity" evidence="1">
    <location>
        <begin position="65"/>
        <end position="78"/>
    </location>
</feature>
<dbReference type="AlphaFoldDB" id="A0A4V2LXQ5"/>
<evidence type="ECO:0000256" key="1">
    <source>
        <dbReference type="SAM" id="MobiDB-lite"/>
    </source>
</evidence>
<protein>
    <submittedName>
        <fullName evidence="3">DUF2756 family protein</fullName>
    </submittedName>
</protein>
<dbReference type="RefSeq" id="WP_131411873.1">
    <property type="nucleotide sequence ID" value="NZ_CATKPI010000016.1"/>
</dbReference>
<dbReference type="InterPro" id="IPR020158">
    <property type="entry name" value="DUF2756"/>
</dbReference>
<feature type="compositionally biased region" description="Polar residues" evidence="1">
    <location>
        <begin position="95"/>
        <end position="137"/>
    </location>
</feature>
<gene>
    <name evidence="3" type="ORF">E0L21_17950</name>
</gene>
<dbReference type="OrthoDB" id="6566603at2"/>
<organism evidence="3 4">
    <name type="scientific">Kosakonia quasisacchari</name>
    <dbReference type="NCBI Taxonomy" id="2529380"/>
    <lineage>
        <taxon>Bacteria</taxon>
        <taxon>Pseudomonadati</taxon>
        <taxon>Pseudomonadota</taxon>
        <taxon>Gammaproteobacteria</taxon>
        <taxon>Enterobacterales</taxon>
        <taxon>Enterobacteriaceae</taxon>
        <taxon>Kosakonia</taxon>
    </lineage>
</organism>
<feature type="signal peptide" evidence="2">
    <location>
        <begin position="1"/>
        <end position="17"/>
    </location>
</feature>
<accession>A0A4V2LXQ5</accession>
<evidence type="ECO:0000313" key="4">
    <source>
        <dbReference type="Proteomes" id="UP000291793"/>
    </source>
</evidence>
<keyword evidence="4" id="KW-1185">Reference proteome</keyword>
<name>A0A4V2LXQ5_9ENTR</name>